<evidence type="ECO:0000313" key="2">
    <source>
        <dbReference type="Proteomes" id="UP000326396"/>
    </source>
</evidence>
<name>A0A5N6N2X9_9ASTR</name>
<comment type="caution">
    <text evidence="1">The sequence shown here is derived from an EMBL/GenBank/DDBJ whole genome shotgun (WGS) entry which is preliminary data.</text>
</comment>
<dbReference type="EMBL" id="SZYD01000014">
    <property type="protein sequence ID" value="KAD4180454.1"/>
    <property type="molecule type" value="Genomic_DNA"/>
</dbReference>
<accession>A0A5N6N2X9</accession>
<sequence length="343" mass="40230">MKTPSFENCWEVKMQKWNYKKLVIVSTFRDMLNWEEIEIAMIILILFSFTIRLICNHVTECREGSDGWNWIGTDQVKVSAWGDGWVWIGIYSYIFILSDESRSEVGCHLFIGADAGGLGNYITWRGYWIGWIWTAYIWVGIMRVAGPSRWATEVKGWDWYRTAYLDMDWWANMGGGWGYVYDRDLMHKVLFGEGLKRKSITQGQRHFLRPEIHHWVQQGRSQGRMQGPVWIRMVNTVIVLQQVKWVVYSQYLRIIMDDLEFPELTFCSQRDSKAAVGCTIILILVEGFCYGLDFKGHNVVNCWVRWLMGFMAGSPSIGLQGNCAHWHQITGWPSYCRYGWDCW</sequence>
<gene>
    <name evidence="1" type="ORF">E3N88_29045</name>
</gene>
<dbReference type="Proteomes" id="UP000326396">
    <property type="component" value="Linkage Group LG4"/>
</dbReference>
<keyword evidence="2" id="KW-1185">Reference proteome</keyword>
<reference evidence="1 2" key="1">
    <citation type="submission" date="2019-05" db="EMBL/GenBank/DDBJ databases">
        <title>Mikania micrantha, genome provides insights into the molecular mechanism of rapid growth.</title>
        <authorList>
            <person name="Liu B."/>
        </authorList>
    </citation>
    <scope>NUCLEOTIDE SEQUENCE [LARGE SCALE GENOMIC DNA]</scope>
    <source>
        <strain evidence="1">NLD-2019</strain>
        <tissue evidence="1">Leaf</tissue>
    </source>
</reference>
<proteinExistence type="predicted"/>
<evidence type="ECO:0000313" key="1">
    <source>
        <dbReference type="EMBL" id="KAD4180454.1"/>
    </source>
</evidence>
<organism evidence="1 2">
    <name type="scientific">Mikania micrantha</name>
    <name type="common">bitter vine</name>
    <dbReference type="NCBI Taxonomy" id="192012"/>
    <lineage>
        <taxon>Eukaryota</taxon>
        <taxon>Viridiplantae</taxon>
        <taxon>Streptophyta</taxon>
        <taxon>Embryophyta</taxon>
        <taxon>Tracheophyta</taxon>
        <taxon>Spermatophyta</taxon>
        <taxon>Magnoliopsida</taxon>
        <taxon>eudicotyledons</taxon>
        <taxon>Gunneridae</taxon>
        <taxon>Pentapetalae</taxon>
        <taxon>asterids</taxon>
        <taxon>campanulids</taxon>
        <taxon>Asterales</taxon>
        <taxon>Asteraceae</taxon>
        <taxon>Asteroideae</taxon>
        <taxon>Heliantheae alliance</taxon>
        <taxon>Eupatorieae</taxon>
        <taxon>Mikania</taxon>
    </lineage>
</organism>
<protein>
    <submittedName>
        <fullName evidence="1">Uncharacterized protein</fullName>
    </submittedName>
</protein>
<dbReference type="AlphaFoldDB" id="A0A5N6N2X9"/>